<feature type="region of interest" description="Disordered" evidence="1">
    <location>
        <begin position="1"/>
        <end position="22"/>
    </location>
</feature>
<proteinExistence type="predicted"/>
<evidence type="ECO:0000256" key="2">
    <source>
        <dbReference type="SAM" id="Phobius"/>
    </source>
</evidence>
<keyword evidence="2" id="KW-1133">Transmembrane helix</keyword>
<protein>
    <submittedName>
        <fullName evidence="4">Zf-HC2 domain-containing protein</fullName>
    </submittedName>
</protein>
<reference evidence="4 5" key="1">
    <citation type="journal article" date="2017" name="ISME J.">
        <title>Energy and carbon metabolisms in a deep terrestrial subsurface fluid microbial community.</title>
        <authorList>
            <person name="Momper L."/>
            <person name="Jungbluth S.P."/>
            <person name="Lee M.D."/>
            <person name="Amend J.P."/>
        </authorList>
    </citation>
    <scope>NUCLEOTIDE SEQUENCE [LARGE SCALE GENOMIC DNA]</scope>
    <source>
        <strain evidence="4">SURF_5</strain>
    </source>
</reference>
<feature type="transmembrane region" description="Helical" evidence="2">
    <location>
        <begin position="122"/>
        <end position="142"/>
    </location>
</feature>
<gene>
    <name evidence="4" type="ORF">C4520_09475</name>
</gene>
<dbReference type="InterPro" id="IPR027383">
    <property type="entry name" value="Znf_put"/>
</dbReference>
<organism evidence="4 5">
    <name type="scientific">Abyssobacteria bacterium (strain SURF_5)</name>
    <dbReference type="NCBI Taxonomy" id="2093360"/>
    <lineage>
        <taxon>Bacteria</taxon>
        <taxon>Pseudomonadati</taxon>
        <taxon>Candidatus Hydrogenedentota</taxon>
        <taxon>Candidatus Abyssobacteria</taxon>
    </lineage>
</organism>
<dbReference type="Pfam" id="PF13490">
    <property type="entry name" value="zf-HC2"/>
    <property type="match status" value="1"/>
</dbReference>
<keyword evidence="2" id="KW-0812">Transmembrane</keyword>
<feature type="domain" description="Putative zinc-finger" evidence="3">
    <location>
        <begin position="31"/>
        <end position="65"/>
    </location>
</feature>
<dbReference type="AlphaFoldDB" id="A0A3A4NLY8"/>
<comment type="caution">
    <text evidence="4">The sequence shown here is derived from an EMBL/GenBank/DDBJ whole genome shotgun (WGS) entry which is preliminary data.</text>
</comment>
<name>A0A3A4NLY8_ABYX5</name>
<keyword evidence="2" id="KW-0472">Membrane</keyword>
<accession>A0A3A4NLY8</accession>
<evidence type="ECO:0000313" key="5">
    <source>
        <dbReference type="Proteomes" id="UP000265882"/>
    </source>
</evidence>
<evidence type="ECO:0000256" key="1">
    <source>
        <dbReference type="SAM" id="MobiDB-lite"/>
    </source>
</evidence>
<evidence type="ECO:0000313" key="4">
    <source>
        <dbReference type="EMBL" id="RJP21658.1"/>
    </source>
</evidence>
<evidence type="ECO:0000259" key="3">
    <source>
        <dbReference type="Pfam" id="PF13490"/>
    </source>
</evidence>
<dbReference type="EMBL" id="QZKU01000066">
    <property type="protein sequence ID" value="RJP21658.1"/>
    <property type="molecule type" value="Genomic_DNA"/>
</dbReference>
<dbReference type="Proteomes" id="UP000265882">
    <property type="component" value="Unassembled WGS sequence"/>
</dbReference>
<sequence length="242" mass="27229">MQRGSGKGEFPARLSQAEGTVKKSSRGIMNCKKAEQLLVDHAEQTLAGRKKKHLERHLETCESCRLQLEGIIRLREEVRSLSVPEPTESEWERFHSKLTRRLAEIDSERAARGSRRLLLKPMAAAAAVAAGFLLVLALWINFSMERKIDSNSSGKVMEQLSSEDSMQSLPSERDDKFLIALENLSDADLEDFVDDAALLLEEDSGAFDEVFLYSLTEPDPYEALEDLSPEEYDEVLKRLASI</sequence>